<dbReference type="KEGG" id="alf:CFBP5473_13350"/>
<reference evidence="3 5" key="2">
    <citation type="submission" date="2021-03" db="EMBL/GenBank/DDBJ databases">
        <title>Rapid diversification of plasmids in a genus of pathogenic and nitrogen fixing bacteria.</title>
        <authorList>
            <person name="Weisberg A.J."/>
            <person name="Miller M."/>
            <person name="Ream W."/>
            <person name="Grunwald N.J."/>
            <person name="Chang J.H."/>
        </authorList>
    </citation>
    <scope>NUCLEOTIDE SEQUENCE [LARGE SCALE GENOMIC DNA]</scope>
    <source>
        <strain evidence="3 5">AF3.44</strain>
    </source>
</reference>
<evidence type="ECO:0008006" key="6">
    <source>
        <dbReference type="Google" id="ProtNLM"/>
    </source>
</evidence>
<organism evidence="2 4">
    <name type="scientific">Agrobacterium larrymoorei</name>
    <dbReference type="NCBI Taxonomy" id="160699"/>
    <lineage>
        <taxon>Bacteria</taxon>
        <taxon>Pseudomonadati</taxon>
        <taxon>Pseudomonadota</taxon>
        <taxon>Alphaproteobacteria</taxon>
        <taxon>Hyphomicrobiales</taxon>
        <taxon>Rhizobiaceae</taxon>
        <taxon>Rhizobium/Agrobacterium group</taxon>
        <taxon>Agrobacterium</taxon>
    </lineage>
</organism>
<dbReference type="EMBL" id="CP039691">
    <property type="protein sequence ID" value="QCI98795.1"/>
    <property type="molecule type" value="Genomic_DNA"/>
</dbReference>
<name>A0A4D7DNZ6_9HYPH</name>
<sequence>MNEISIGAVGAAAIAGLVSLLGLVIGKEQKVSEFRQAWIDELRKCVVSYLVNINAICDALRLARAGRAIDDAALLANYKLLNEASHGITLRVNPSEEPAKALLKSMSEFESISQSNSNLTPEKIRELEKGFIDSSQKLLKFEWTRVKEGEANFVWTKRIVYVIILLMLALLAYAWFTEKKTERGAVSVPCFYLLQTNGNSCS</sequence>
<keyword evidence="1" id="KW-0812">Transmembrane</keyword>
<keyword evidence="5" id="KW-1185">Reference proteome</keyword>
<reference evidence="2 4" key="1">
    <citation type="submission" date="2019-04" db="EMBL/GenBank/DDBJ databases">
        <title>Complete genome sequence of Agrobacterium larrymoorei CFBP5473.</title>
        <authorList>
            <person name="Haryono M."/>
            <person name="Chou L."/>
            <person name="Lin Y.-C."/>
            <person name="Lai E.-M."/>
            <person name="Kuo C.-H."/>
        </authorList>
    </citation>
    <scope>NUCLEOTIDE SEQUENCE [LARGE SCALE GENOMIC DNA]</scope>
    <source>
        <strain evidence="2 4">CFBP5473</strain>
    </source>
</reference>
<evidence type="ECO:0000313" key="3">
    <source>
        <dbReference type="EMBL" id="QYA08319.1"/>
    </source>
</evidence>
<protein>
    <recommendedName>
        <fullName evidence="6">SLATT domain-containing protein</fullName>
    </recommendedName>
</protein>
<evidence type="ECO:0000313" key="4">
    <source>
        <dbReference type="Proteomes" id="UP000298545"/>
    </source>
</evidence>
<keyword evidence="1" id="KW-1133">Transmembrane helix</keyword>
<gene>
    <name evidence="2" type="ORF">CFBP5473_13350</name>
    <name evidence="3" type="ORF">J5285_06390</name>
</gene>
<dbReference type="Proteomes" id="UP000826513">
    <property type="component" value="Chromosome 1"/>
</dbReference>
<evidence type="ECO:0000313" key="2">
    <source>
        <dbReference type="EMBL" id="QCI98795.1"/>
    </source>
</evidence>
<evidence type="ECO:0000256" key="1">
    <source>
        <dbReference type="SAM" id="Phobius"/>
    </source>
</evidence>
<evidence type="ECO:0000313" key="5">
    <source>
        <dbReference type="Proteomes" id="UP000826513"/>
    </source>
</evidence>
<dbReference type="AlphaFoldDB" id="A0A4D7DNZ6"/>
<feature type="transmembrane region" description="Helical" evidence="1">
    <location>
        <begin position="6"/>
        <end position="26"/>
    </location>
</feature>
<proteinExistence type="predicted"/>
<accession>A0A4D7DNZ6</accession>
<keyword evidence="1" id="KW-0472">Membrane</keyword>
<dbReference type="OrthoDB" id="5919045at2"/>
<dbReference type="Proteomes" id="UP000298545">
    <property type="component" value="Chromosome circular"/>
</dbReference>
<dbReference type="RefSeq" id="WP_051441463.1">
    <property type="nucleotide sequence ID" value="NZ_CP039691.1"/>
</dbReference>
<dbReference type="EMBL" id="CP072167">
    <property type="protein sequence ID" value="QYA08319.1"/>
    <property type="molecule type" value="Genomic_DNA"/>
</dbReference>
<feature type="transmembrane region" description="Helical" evidence="1">
    <location>
        <begin position="159"/>
        <end position="176"/>
    </location>
</feature>